<keyword evidence="1" id="KW-0472">Membrane</keyword>
<dbReference type="RefSeq" id="WP_168081900.1">
    <property type="nucleotide sequence ID" value="NZ_JAAVJI010000002.1"/>
</dbReference>
<keyword evidence="1" id="KW-0812">Transmembrane</keyword>
<dbReference type="Proteomes" id="UP000746535">
    <property type="component" value="Unassembled WGS sequence"/>
</dbReference>
<accession>A0ABX0YCY4</accession>
<evidence type="ECO:0000256" key="1">
    <source>
        <dbReference type="SAM" id="Phobius"/>
    </source>
</evidence>
<feature type="transmembrane region" description="Helical" evidence="1">
    <location>
        <begin position="48"/>
        <end position="68"/>
    </location>
</feature>
<keyword evidence="1" id="KW-1133">Transmembrane helix</keyword>
<dbReference type="Pfam" id="PF11990">
    <property type="entry name" value="DUF3487"/>
    <property type="match status" value="1"/>
</dbReference>
<evidence type="ECO:0000313" key="3">
    <source>
        <dbReference type="Proteomes" id="UP000746535"/>
    </source>
</evidence>
<proteinExistence type="predicted"/>
<feature type="transmembrane region" description="Helical" evidence="1">
    <location>
        <begin position="21"/>
        <end position="42"/>
    </location>
</feature>
<reference evidence="2 3" key="1">
    <citation type="submission" date="2020-03" db="EMBL/GenBank/DDBJ databases">
        <authorList>
            <person name="Wang L."/>
            <person name="He N."/>
            <person name="Li Y."/>
            <person name="Fang Y."/>
            <person name="Zhang F."/>
        </authorList>
    </citation>
    <scope>NUCLEOTIDE SEQUENCE [LARGE SCALE GENOMIC DNA]</scope>
    <source>
        <strain evidence="3">hsmgli-8</strain>
    </source>
</reference>
<organism evidence="2 3">
    <name type="scientific">Pseudomonas quercus</name>
    <dbReference type="NCBI Taxonomy" id="2722792"/>
    <lineage>
        <taxon>Bacteria</taxon>
        <taxon>Pseudomonadati</taxon>
        <taxon>Pseudomonadota</taxon>
        <taxon>Gammaproteobacteria</taxon>
        <taxon>Pseudomonadales</taxon>
        <taxon>Pseudomonadaceae</taxon>
        <taxon>Pseudomonas</taxon>
    </lineage>
</organism>
<keyword evidence="3" id="KW-1185">Reference proteome</keyword>
<protein>
    <submittedName>
        <fullName evidence="2">DUF3487 family protein</fullName>
    </submittedName>
</protein>
<sequence>MHRAYHAYTPYSEIHPGCATWGQFGLTIVVGAMLLGSGLAWVAHSIALLPTCIVAAITVGVFAGGGVLQGLKRGRTDTWLHRRLHSWGSLRYPGLTQRLGFLALGATLRV</sequence>
<gene>
    <name evidence="2" type="ORF">HBH25_04315</name>
</gene>
<evidence type="ECO:0000313" key="2">
    <source>
        <dbReference type="EMBL" id="NJP00086.1"/>
    </source>
</evidence>
<dbReference type="InterPro" id="IPR021877">
    <property type="entry name" value="DUF3487"/>
</dbReference>
<name>A0ABX0YCY4_9PSED</name>
<dbReference type="EMBL" id="JAAVJI010000002">
    <property type="protein sequence ID" value="NJP00086.1"/>
    <property type="molecule type" value="Genomic_DNA"/>
</dbReference>
<comment type="caution">
    <text evidence="2">The sequence shown here is derived from an EMBL/GenBank/DDBJ whole genome shotgun (WGS) entry which is preliminary data.</text>
</comment>